<dbReference type="EC" id="3.4.14.-" evidence="7"/>
<accession>A0A4R8DPC1</accession>
<dbReference type="SUPFAM" id="SSF50494">
    <property type="entry name" value="Trypsin-like serine proteases"/>
    <property type="match status" value="1"/>
</dbReference>
<reference evidence="8 9" key="1">
    <citation type="submission" date="2019-03" db="EMBL/GenBank/DDBJ databases">
        <title>Genomic Encyclopedia of Type Strains, Phase IV (KMG-IV): sequencing the most valuable type-strain genomes for metagenomic binning, comparative biology and taxonomic classification.</title>
        <authorList>
            <person name="Goeker M."/>
        </authorList>
    </citation>
    <scope>NUCLEOTIDE SEQUENCE [LARGE SCALE GENOMIC DNA]</scope>
    <source>
        <strain evidence="8 9">DSM 100059</strain>
    </source>
</reference>
<dbReference type="AlphaFoldDB" id="A0A4R8DPC1"/>
<evidence type="ECO:0000256" key="2">
    <source>
        <dbReference type="ARBA" id="ARBA00022438"/>
    </source>
</evidence>
<dbReference type="InterPro" id="IPR009003">
    <property type="entry name" value="Peptidase_S1_PA"/>
</dbReference>
<dbReference type="Proteomes" id="UP000294498">
    <property type="component" value="Unassembled WGS sequence"/>
</dbReference>
<dbReference type="PANTHER" id="PTHR38469:SF1">
    <property type="entry name" value="PERIPLASMIC PEPTIDASE SUBFAMILY S1B"/>
    <property type="match status" value="1"/>
</dbReference>
<comment type="caution">
    <text evidence="8">The sequence shown here is derived from an EMBL/GenBank/DDBJ whole genome shotgun (WGS) entry which is preliminary data.</text>
</comment>
<dbReference type="Pfam" id="PF10459">
    <property type="entry name" value="Peptidase_S46"/>
    <property type="match status" value="1"/>
</dbReference>
<evidence type="ECO:0000256" key="3">
    <source>
        <dbReference type="ARBA" id="ARBA00022670"/>
    </source>
</evidence>
<evidence type="ECO:0000256" key="4">
    <source>
        <dbReference type="ARBA" id="ARBA00022729"/>
    </source>
</evidence>
<dbReference type="GO" id="GO:0006508">
    <property type="term" value="P:proteolysis"/>
    <property type="evidence" value="ECO:0007669"/>
    <property type="project" value="UniProtKB-KW"/>
</dbReference>
<evidence type="ECO:0000256" key="5">
    <source>
        <dbReference type="ARBA" id="ARBA00022801"/>
    </source>
</evidence>
<organism evidence="8 9">
    <name type="scientific">Dinghuibacter silviterrae</name>
    <dbReference type="NCBI Taxonomy" id="1539049"/>
    <lineage>
        <taxon>Bacteria</taxon>
        <taxon>Pseudomonadati</taxon>
        <taxon>Bacteroidota</taxon>
        <taxon>Chitinophagia</taxon>
        <taxon>Chitinophagales</taxon>
        <taxon>Chitinophagaceae</taxon>
        <taxon>Dinghuibacter</taxon>
    </lineage>
</organism>
<sequence length="719" mass="80539">MKKTALLLALLLVLFRSYADEGMWLPMLLGQQVYDNMVKKGLKLTKEQLYSLNKPSIKDAIVIFGNGCTGEIVSNQGLIFTNHHCGYEAVAALSTVEHNYLHDGFYAHNIHEELPGQGLSVQFLDSIVDVTTEVEGQLQGLSATDRAAKQNQVLAAINAKYSDPASKHEARVSVLFKGNQYIVFIYHRYTDIRLVGVPPESVGKYGGDTDNWEWPRHTGDFSVWRVYATHDGKSNDYDLSNVPLQPRYSLPVSLKGVKDGDYAMIYGYPGSTNRYETSFGVKLETDISDPSIVTLRDVRLRLMMDRMKTDPAVRLKLASNYAGIANYWKFFDGERKQLLKYDVYGQKKTFEDQFNTWAAAKPEYNHIFADYAKVYNNWTPYAKSRIYLIEGVLGSPLMAYCSSLVQLETTMATPGKGGDIPKAIAAADKARTTFLNEEDQPSDMKILAAVLQMYYDSIPHDQQPVGFFEGIKSQYGDLKTASTYQTYASAVFSNTFIFNDAKWKAFMANPDATVLQGDPAYAAASAFVRNYLSKYAPLYSQFTAGNNDLGRQYLKGVMAQNPGKLMYPDATFTMRLTYGNVKSYSPRDAVHYDYVCTMKGVLEKYVPGDYEFDLPSKFLELARAKDFGPYKDATRNDLVVTFITTDDITGGNSGSPVLNDRGELIGLAFDGNYEALSHKIAFDPVYNRTICVDIRYVLWCIDKLGGASNIISELTIHKV</sequence>
<dbReference type="GO" id="GO:0008239">
    <property type="term" value="F:dipeptidyl-peptidase activity"/>
    <property type="evidence" value="ECO:0007669"/>
    <property type="project" value="UniProtKB-UniRule"/>
</dbReference>
<dbReference type="RefSeq" id="WP_133991041.1">
    <property type="nucleotide sequence ID" value="NZ_SODV01000001.1"/>
</dbReference>
<keyword evidence="4" id="KW-0732">Signal</keyword>
<evidence type="ECO:0000256" key="7">
    <source>
        <dbReference type="RuleBase" id="RU366067"/>
    </source>
</evidence>
<gene>
    <name evidence="8" type="ORF">EDB95_0940</name>
</gene>
<dbReference type="PANTHER" id="PTHR38469">
    <property type="entry name" value="PERIPLASMIC PEPTIDASE SUBFAMILY S1B"/>
    <property type="match status" value="1"/>
</dbReference>
<dbReference type="GO" id="GO:0070009">
    <property type="term" value="F:serine-type aminopeptidase activity"/>
    <property type="evidence" value="ECO:0007669"/>
    <property type="project" value="UniProtKB-UniRule"/>
</dbReference>
<keyword evidence="9" id="KW-1185">Reference proteome</keyword>
<keyword evidence="2 7" id="KW-0031">Aminopeptidase</keyword>
<protein>
    <recommendedName>
        <fullName evidence="7">Dipeptidyl-peptidase</fullName>
        <ecNumber evidence="7">3.4.14.-</ecNumber>
    </recommendedName>
</protein>
<dbReference type="Gene3D" id="2.40.10.10">
    <property type="entry name" value="Trypsin-like serine proteases"/>
    <property type="match status" value="1"/>
</dbReference>
<comment type="similarity">
    <text evidence="1 7">Belongs to the peptidase S46 family.</text>
</comment>
<keyword evidence="5 7" id="KW-0378">Hydrolase</keyword>
<keyword evidence="6 7" id="KW-0720">Serine protease</keyword>
<dbReference type="InterPro" id="IPR019500">
    <property type="entry name" value="Pep_S46"/>
</dbReference>
<evidence type="ECO:0000256" key="1">
    <source>
        <dbReference type="ARBA" id="ARBA00010491"/>
    </source>
</evidence>
<comment type="function">
    <text evidence="7">Catalyzes the removal of dipeptides from the N-terminus of oligopeptides.</text>
</comment>
<dbReference type="GO" id="GO:0043171">
    <property type="term" value="P:peptide catabolic process"/>
    <property type="evidence" value="ECO:0007669"/>
    <property type="project" value="UniProtKB-UniRule"/>
</dbReference>
<name>A0A4R8DPC1_9BACT</name>
<keyword evidence="3 7" id="KW-0645">Protease</keyword>
<evidence type="ECO:0000256" key="6">
    <source>
        <dbReference type="ARBA" id="ARBA00022825"/>
    </source>
</evidence>
<proteinExistence type="inferred from homology"/>
<dbReference type="EMBL" id="SODV01000001">
    <property type="protein sequence ID" value="TDW99923.1"/>
    <property type="molecule type" value="Genomic_DNA"/>
</dbReference>
<dbReference type="OrthoDB" id="9805367at2"/>
<evidence type="ECO:0000313" key="8">
    <source>
        <dbReference type="EMBL" id="TDW99923.1"/>
    </source>
</evidence>
<dbReference type="InterPro" id="IPR043504">
    <property type="entry name" value="Peptidase_S1_PA_chymotrypsin"/>
</dbReference>
<evidence type="ECO:0000313" key="9">
    <source>
        <dbReference type="Proteomes" id="UP000294498"/>
    </source>
</evidence>